<evidence type="ECO:0000313" key="1">
    <source>
        <dbReference type="EMBL" id="MUO41285.1"/>
    </source>
</evidence>
<dbReference type="Proteomes" id="UP000179454">
    <property type="component" value="Unassembled WGS sequence"/>
</dbReference>
<sequence length="63" mass="6833">MIETVHDDGPHSSLAAMLHKVSLARPQDLAVLGEAGTGFDLTFAELARGAAKALLQRFRLCWK</sequence>
<reference evidence="1" key="1">
    <citation type="submission" date="2019-11" db="EMBL/GenBank/DDBJ databases">
        <title>Whole-genome sequencing of Allorhizobium vitis.</title>
        <authorList>
            <person name="Gan H.M."/>
            <person name="Savka M.A."/>
        </authorList>
    </citation>
    <scope>NUCLEOTIDE SEQUENCE [LARGE SCALE GENOMIC DNA]</scope>
    <source>
        <strain evidence="1">T1/7</strain>
    </source>
</reference>
<proteinExistence type="predicted"/>
<evidence type="ECO:0000313" key="2">
    <source>
        <dbReference type="Proteomes" id="UP000179454"/>
    </source>
</evidence>
<keyword evidence="2" id="KW-1185">Reference proteome</keyword>
<protein>
    <submittedName>
        <fullName evidence="1">Uncharacterized protein</fullName>
    </submittedName>
</protein>
<name>A0ABW9TCA6_AGRVI</name>
<gene>
    <name evidence="1" type="ORF">BBL17_005720</name>
</gene>
<comment type="caution">
    <text evidence="1">The sequence shown here is derived from an EMBL/GenBank/DDBJ whole genome shotgun (WGS) entry which is preliminary data.</text>
</comment>
<accession>A0ABW9TCA6</accession>
<organism evidence="1 2">
    <name type="scientific">Agrobacterium vitis</name>
    <name type="common">Rhizobium vitis</name>
    <dbReference type="NCBI Taxonomy" id="373"/>
    <lineage>
        <taxon>Bacteria</taxon>
        <taxon>Pseudomonadati</taxon>
        <taxon>Pseudomonadota</taxon>
        <taxon>Alphaproteobacteria</taxon>
        <taxon>Hyphomicrobiales</taxon>
        <taxon>Rhizobiaceae</taxon>
        <taxon>Rhizobium/Agrobacterium group</taxon>
        <taxon>Agrobacterium</taxon>
    </lineage>
</organism>
<dbReference type="EMBL" id="MBFE02000003">
    <property type="protein sequence ID" value="MUO41285.1"/>
    <property type="molecule type" value="Genomic_DNA"/>
</dbReference>
<dbReference type="RefSeq" id="WP_139192481.1">
    <property type="nucleotide sequence ID" value="NZ_MBFC02000004.1"/>
</dbReference>